<accession>A0A8S5M8F1</accession>
<name>A0A8S5M8F1_9CAUD</name>
<proteinExistence type="predicted"/>
<evidence type="ECO:0000313" key="1">
    <source>
        <dbReference type="EMBL" id="DAD78243.1"/>
    </source>
</evidence>
<reference evidence="1" key="1">
    <citation type="journal article" date="2021" name="Proc. Natl. Acad. Sci. U.S.A.">
        <title>A Catalog of Tens of Thousands of Viruses from Human Metagenomes Reveals Hidden Associations with Chronic Diseases.</title>
        <authorList>
            <person name="Tisza M.J."/>
            <person name="Buck C.B."/>
        </authorList>
    </citation>
    <scope>NUCLEOTIDE SEQUENCE</scope>
    <source>
        <strain evidence="1">CtMvU7</strain>
    </source>
</reference>
<protein>
    <submittedName>
        <fullName evidence="1">Uncharacterized protein</fullName>
    </submittedName>
</protein>
<sequence>MRVIFMPCHMALNWALLCREYNRPIPTPGERE</sequence>
<organism evidence="1">
    <name type="scientific">Myoviridae sp. ctMvU7</name>
    <dbReference type="NCBI Taxonomy" id="2826642"/>
    <lineage>
        <taxon>Viruses</taxon>
        <taxon>Duplodnaviria</taxon>
        <taxon>Heunggongvirae</taxon>
        <taxon>Uroviricota</taxon>
        <taxon>Caudoviricetes</taxon>
    </lineage>
</organism>
<dbReference type="EMBL" id="BK014840">
    <property type="protein sequence ID" value="DAD78243.1"/>
    <property type="molecule type" value="Genomic_DNA"/>
</dbReference>